<evidence type="ECO:0000313" key="2">
    <source>
        <dbReference type="Proteomes" id="UP001195903"/>
    </source>
</evidence>
<sequence>MPTLVVAATDFVTSRWDGGSTTQLMIAPKGSSLAARDFDFRISCARVEQSGPFSDFSGYDRLLLILNGQLSLIHNGNTFTLSDESEAWHFAGAERVDATLLSHHVDDFNLFVRPGVMKTAQRLALGAQRGWHQAKQPGAGVYGALLLRGEVQTSEHRLDEHSPLILSSTALAITAETDARFIAFAVGCTSPL</sequence>
<proteinExistence type="predicted"/>
<name>A0ABS5V6X3_9GAMM</name>
<accession>A0ABS5V6X3</accession>
<keyword evidence="2" id="KW-1185">Reference proteome</keyword>
<dbReference type="InterPro" id="IPR011051">
    <property type="entry name" value="RmlC_Cupin_sf"/>
</dbReference>
<comment type="caution">
    <text evidence="1">The sequence shown here is derived from an EMBL/GenBank/DDBJ whole genome shotgun (WGS) entry which is preliminary data.</text>
</comment>
<dbReference type="PANTHER" id="PTHR37943:SF1">
    <property type="entry name" value="PROTEIN VES"/>
    <property type="match status" value="1"/>
</dbReference>
<evidence type="ECO:0000313" key="1">
    <source>
        <dbReference type="EMBL" id="MBT1446185.1"/>
    </source>
</evidence>
<dbReference type="InterPro" id="IPR010282">
    <property type="entry name" value="Uncharacterised_HutD/Ves"/>
</dbReference>
<dbReference type="InterPro" id="IPR014710">
    <property type="entry name" value="RmlC-like_jellyroll"/>
</dbReference>
<dbReference type="EMBL" id="JAHEPS010000008">
    <property type="protein sequence ID" value="MBT1446185.1"/>
    <property type="molecule type" value="Genomic_DNA"/>
</dbReference>
<organism evidence="1 2">
    <name type="scientific">Shewanella jiangmenensis</name>
    <dbReference type="NCBI Taxonomy" id="2837387"/>
    <lineage>
        <taxon>Bacteria</taxon>
        <taxon>Pseudomonadati</taxon>
        <taxon>Pseudomonadota</taxon>
        <taxon>Gammaproteobacteria</taxon>
        <taxon>Alteromonadales</taxon>
        <taxon>Shewanellaceae</taxon>
        <taxon>Shewanella</taxon>
    </lineage>
</organism>
<dbReference type="PANTHER" id="PTHR37943">
    <property type="entry name" value="PROTEIN VES"/>
    <property type="match status" value="1"/>
</dbReference>
<dbReference type="Proteomes" id="UP001195903">
    <property type="component" value="Unassembled WGS sequence"/>
</dbReference>
<gene>
    <name evidence="1" type="ORF">KJI95_16935</name>
</gene>
<dbReference type="SUPFAM" id="SSF51182">
    <property type="entry name" value="RmlC-like cupins"/>
    <property type="match status" value="1"/>
</dbReference>
<reference evidence="1 2" key="1">
    <citation type="submission" date="2021-05" db="EMBL/GenBank/DDBJ databases">
        <title>Shewanella sp. JM162201.</title>
        <authorList>
            <person name="Xu S."/>
            <person name="Li A."/>
        </authorList>
    </citation>
    <scope>NUCLEOTIDE SEQUENCE [LARGE SCALE GENOMIC DNA]</scope>
    <source>
        <strain evidence="1 2">JM162201</strain>
    </source>
</reference>
<dbReference type="RefSeq" id="WP_214508376.1">
    <property type="nucleotide sequence ID" value="NZ_JAHEPS010000008.1"/>
</dbReference>
<protein>
    <submittedName>
        <fullName evidence="1">HutD family protein</fullName>
    </submittedName>
</protein>
<dbReference type="Gene3D" id="2.60.120.10">
    <property type="entry name" value="Jelly Rolls"/>
    <property type="match status" value="1"/>
</dbReference>
<dbReference type="Pfam" id="PF05962">
    <property type="entry name" value="HutD"/>
    <property type="match status" value="1"/>
</dbReference>